<accession>A0ACC1CLB3</accession>
<organism evidence="1 2">
    <name type="scientific">Dendrolimus kikuchii</name>
    <dbReference type="NCBI Taxonomy" id="765133"/>
    <lineage>
        <taxon>Eukaryota</taxon>
        <taxon>Metazoa</taxon>
        <taxon>Ecdysozoa</taxon>
        <taxon>Arthropoda</taxon>
        <taxon>Hexapoda</taxon>
        <taxon>Insecta</taxon>
        <taxon>Pterygota</taxon>
        <taxon>Neoptera</taxon>
        <taxon>Endopterygota</taxon>
        <taxon>Lepidoptera</taxon>
        <taxon>Glossata</taxon>
        <taxon>Ditrysia</taxon>
        <taxon>Bombycoidea</taxon>
        <taxon>Lasiocampidae</taxon>
        <taxon>Dendrolimus</taxon>
    </lineage>
</organism>
<dbReference type="EMBL" id="CM034408">
    <property type="protein sequence ID" value="KAJ0172282.1"/>
    <property type="molecule type" value="Genomic_DNA"/>
</dbReference>
<protein>
    <submittedName>
        <fullName evidence="1">Uncharacterized protein</fullName>
    </submittedName>
</protein>
<evidence type="ECO:0000313" key="1">
    <source>
        <dbReference type="EMBL" id="KAJ0172282.1"/>
    </source>
</evidence>
<evidence type="ECO:0000313" key="2">
    <source>
        <dbReference type="Proteomes" id="UP000824533"/>
    </source>
</evidence>
<sequence length="515" mass="57093">MVHKIHIDSSSQVSVSRLRCITSQLVACMSPNLLLLDLGMAISFATIAMPELLNASEGLSLTDTEASWFGSISFLTQPLGAILSGPLVDYFGRKKANFLVNIPHLIAWILMHFAWNVPTLFIANGLLGLGTGVMEAPINSYVGEISEPSIRGALCTVTQMFAAIGVLAMYFLGTVVKWRVAALICLAAPLGSMMLILFVPDTPVWLLSQGREKDALKSLCYLRGWATTEAVRDEFDKLVENTKNLNQCLFCEIEGMKMENCEHYKMNIVKRYILKFRYVMLCKKTLRPLILVMMFFMFVAMSGFIPIRPNMVNVCGAFGMADDGKNIALIVGIITFVASVLAIGIIKVAGKRKLAIVATLGAALSCAALSVYAKTNLDTSVFSYDKDTFPVEKSVVPLVLFYILILFTGINIPWVLLGEVFPFRSRASAQGFAAAWNYVVTFIGSKTFINLETYVRLWGAFAVYAGFAFIGTIYLYFFLPETEGKTLHEIECYYKGKLRIFADDPVVNTFKKCRR</sequence>
<keyword evidence="2" id="KW-1185">Reference proteome</keyword>
<name>A0ACC1CLB3_9NEOP</name>
<dbReference type="Proteomes" id="UP000824533">
    <property type="component" value="Linkage Group LG22"/>
</dbReference>
<reference evidence="1 2" key="1">
    <citation type="journal article" date="2021" name="Front. Genet.">
        <title>Chromosome-Level Genome Assembly Reveals Significant Gene Expansion in the Toll and IMD Signaling Pathways of Dendrolimus kikuchii.</title>
        <authorList>
            <person name="Zhou J."/>
            <person name="Wu P."/>
            <person name="Xiong Z."/>
            <person name="Liu N."/>
            <person name="Zhao N."/>
            <person name="Ji M."/>
            <person name="Qiu Y."/>
            <person name="Yang B."/>
        </authorList>
    </citation>
    <scope>NUCLEOTIDE SEQUENCE [LARGE SCALE GENOMIC DNA]</scope>
    <source>
        <strain evidence="1">Ann1</strain>
    </source>
</reference>
<comment type="caution">
    <text evidence="1">The sequence shown here is derived from an EMBL/GenBank/DDBJ whole genome shotgun (WGS) entry which is preliminary data.</text>
</comment>
<proteinExistence type="predicted"/>
<gene>
    <name evidence="1" type="ORF">K1T71_012255</name>
</gene>